<organism evidence="1 2">
    <name type="scientific">Xyrichtys novacula</name>
    <name type="common">Pearly razorfish</name>
    <name type="synonym">Hemipteronotus novacula</name>
    <dbReference type="NCBI Taxonomy" id="13765"/>
    <lineage>
        <taxon>Eukaryota</taxon>
        <taxon>Metazoa</taxon>
        <taxon>Chordata</taxon>
        <taxon>Craniata</taxon>
        <taxon>Vertebrata</taxon>
        <taxon>Euteleostomi</taxon>
        <taxon>Actinopterygii</taxon>
        <taxon>Neopterygii</taxon>
        <taxon>Teleostei</taxon>
        <taxon>Neoteleostei</taxon>
        <taxon>Acanthomorphata</taxon>
        <taxon>Eupercaria</taxon>
        <taxon>Labriformes</taxon>
        <taxon>Labridae</taxon>
        <taxon>Xyrichtys</taxon>
    </lineage>
</organism>
<proteinExistence type="predicted"/>
<sequence>MLQLNQPALCPLSCVLLCVFRDNRSAKTVAETTSCPLFSALPYIITSLSLVYSSSKHLSTLTNFSKHSLADWLKYGGCEAGSQITPCKVAHLSGGPAQEVPNNKEVFVCITLAPHAHTQWLGPDCRTDWRLPMNTGGAGRASLGPIRAELRYD</sequence>
<name>A0AAV1EUE8_XYRNO</name>
<dbReference type="Proteomes" id="UP001178508">
    <property type="component" value="Chromosome 3"/>
</dbReference>
<reference evidence="1" key="1">
    <citation type="submission" date="2023-08" db="EMBL/GenBank/DDBJ databases">
        <authorList>
            <person name="Alioto T."/>
            <person name="Alioto T."/>
            <person name="Gomez Garrido J."/>
        </authorList>
    </citation>
    <scope>NUCLEOTIDE SEQUENCE</scope>
</reference>
<protein>
    <submittedName>
        <fullName evidence="1">Uncharacterized protein</fullName>
    </submittedName>
</protein>
<evidence type="ECO:0000313" key="1">
    <source>
        <dbReference type="EMBL" id="CAJ1052416.1"/>
    </source>
</evidence>
<evidence type="ECO:0000313" key="2">
    <source>
        <dbReference type="Proteomes" id="UP001178508"/>
    </source>
</evidence>
<keyword evidence="2" id="KW-1185">Reference proteome</keyword>
<dbReference type="AlphaFoldDB" id="A0AAV1EUE8"/>
<dbReference type="EMBL" id="OY660866">
    <property type="protein sequence ID" value="CAJ1052416.1"/>
    <property type="molecule type" value="Genomic_DNA"/>
</dbReference>
<gene>
    <name evidence="1" type="ORF">XNOV1_A032635</name>
</gene>
<accession>A0AAV1EUE8</accession>